<organism evidence="1 2">
    <name type="scientific">Rahnella ecdela</name>
    <dbReference type="NCBI Taxonomy" id="2816250"/>
    <lineage>
        <taxon>Bacteria</taxon>
        <taxon>Pseudomonadati</taxon>
        <taxon>Pseudomonadota</taxon>
        <taxon>Gammaproteobacteria</taxon>
        <taxon>Enterobacterales</taxon>
        <taxon>Yersiniaceae</taxon>
        <taxon>Rahnella</taxon>
    </lineage>
</organism>
<reference evidence="1 2" key="1">
    <citation type="submission" date="2021-03" db="EMBL/GenBank/DDBJ databases">
        <title>Five novel Rahnella species.</title>
        <authorList>
            <person name="Brady C."/>
            <person name="Asselin J."/>
            <person name="Beer S."/>
            <person name="Bruberg M.B."/>
            <person name="Crampton B."/>
            <person name="Venter S."/>
            <person name="Arnold D."/>
            <person name="Denman S."/>
        </authorList>
    </citation>
    <scope>NUCLEOTIDE SEQUENCE [LARGE SCALE GENOMIC DNA]</scope>
    <source>
        <strain evidence="1 2">FRB 231</strain>
    </source>
</reference>
<dbReference type="InterPro" id="IPR003458">
    <property type="entry name" value="Phage_T4_Gp38_tail_assem"/>
</dbReference>
<dbReference type="InterPro" id="IPR051220">
    <property type="entry name" value="TFA_Chaperone"/>
</dbReference>
<dbReference type="PANTHER" id="PTHR34413:SF2">
    <property type="entry name" value="PROPHAGE TAIL FIBER ASSEMBLY PROTEIN HOMOLOG TFAE-RELATED"/>
    <property type="match status" value="1"/>
</dbReference>
<protein>
    <submittedName>
        <fullName evidence="1">Tail fiber assembly protein</fullName>
    </submittedName>
</protein>
<sequence length="172" mass="19364">MITFRNIKISKQVLEEGIPLPVLYFEDETGLDWYTVRDQEWKGKNYFIAVGTDGFINTWAADPNFMTLSEGVSIYEISAKKLPSDIAEQTYSYQDGKFIKFEPVATDVAEQHKSALLAQAAIAIAPLQDAVDVDDVTDEELATLKAWKKYRVALNRLDLSTAPDITWPEAPQ</sequence>
<dbReference type="EMBL" id="JAFMOY010000133">
    <property type="protein sequence ID" value="MBU9848071.1"/>
    <property type="molecule type" value="Genomic_DNA"/>
</dbReference>
<dbReference type="Pfam" id="PF02413">
    <property type="entry name" value="Caudo_TAP"/>
    <property type="match status" value="1"/>
</dbReference>
<proteinExistence type="predicted"/>
<keyword evidence="2" id="KW-1185">Reference proteome</keyword>
<dbReference type="PANTHER" id="PTHR34413">
    <property type="entry name" value="PROPHAGE TAIL FIBER ASSEMBLY PROTEIN HOMOLOG TFAE-RELATED-RELATED"/>
    <property type="match status" value="1"/>
</dbReference>
<comment type="caution">
    <text evidence="1">The sequence shown here is derived from an EMBL/GenBank/DDBJ whole genome shotgun (WGS) entry which is preliminary data.</text>
</comment>
<accession>A0ABS6LMB3</accession>
<dbReference type="RefSeq" id="WP_217151287.1">
    <property type="nucleotide sequence ID" value="NZ_JAFMOY010000133.1"/>
</dbReference>
<name>A0ABS6LMB3_9GAMM</name>
<dbReference type="Proteomes" id="UP000739284">
    <property type="component" value="Unassembled WGS sequence"/>
</dbReference>
<gene>
    <name evidence="1" type="ORF">J1784_24085</name>
</gene>
<evidence type="ECO:0000313" key="1">
    <source>
        <dbReference type="EMBL" id="MBU9848071.1"/>
    </source>
</evidence>
<evidence type="ECO:0000313" key="2">
    <source>
        <dbReference type="Proteomes" id="UP000739284"/>
    </source>
</evidence>